<dbReference type="AlphaFoldDB" id="A0A5D4RNU0"/>
<reference evidence="2 3" key="1">
    <citation type="submission" date="2019-08" db="EMBL/GenBank/DDBJ databases">
        <title>Bacillus genomes from the desert of Cuatro Cienegas, Coahuila.</title>
        <authorList>
            <person name="Olmedo-Alvarez G."/>
        </authorList>
    </citation>
    <scope>NUCLEOTIDE SEQUENCE [LARGE SCALE GENOMIC DNA]</scope>
    <source>
        <strain evidence="2 3">CH446_14T</strain>
    </source>
</reference>
<accession>A0A5D4RNU0</accession>
<evidence type="ECO:0000313" key="3">
    <source>
        <dbReference type="Proteomes" id="UP000322139"/>
    </source>
</evidence>
<protein>
    <submittedName>
        <fullName evidence="2">Uncharacterized protein</fullName>
    </submittedName>
</protein>
<keyword evidence="1" id="KW-0812">Transmembrane</keyword>
<evidence type="ECO:0000313" key="2">
    <source>
        <dbReference type="EMBL" id="TYS52041.1"/>
    </source>
</evidence>
<gene>
    <name evidence="2" type="ORF">FZD51_00915</name>
</gene>
<feature type="transmembrane region" description="Helical" evidence="1">
    <location>
        <begin position="7"/>
        <end position="25"/>
    </location>
</feature>
<keyword evidence="1" id="KW-1133">Transmembrane helix</keyword>
<name>A0A5D4RNU0_9BACI</name>
<sequence>MINNKRMYTAALVLLGTVMVLNFPFPHKYPLGEGLLTIFNIPVTLESGIHLPGILVLILLLGSFYLLAKSLDMFKGRAILAAILAVSLVPPFLADMYQRTAASGIYAVKYEKELSTCSFEMGERKHLHGTCTVPLKNYSSRNADFRLSFSDYPDTEIPFASLMNKAGPFSIHLDPDEERFIELTADIDVSGMDHYTDSGEGSYINIVIEAEGKERRL</sequence>
<dbReference type="EMBL" id="VTER01000001">
    <property type="protein sequence ID" value="TYS52041.1"/>
    <property type="molecule type" value="Genomic_DNA"/>
</dbReference>
<organism evidence="2 3">
    <name type="scientific">Bacillus infantis</name>
    <dbReference type="NCBI Taxonomy" id="324767"/>
    <lineage>
        <taxon>Bacteria</taxon>
        <taxon>Bacillati</taxon>
        <taxon>Bacillota</taxon>
        <taxon>Bacilli</taxon>
        <taxon>Bacillales</taxon>
        <taxon>Bacillaceae</taxon>
        <taxon>Bacillus</taxon>
    </lineage>
</organism>
<comment type="caution">
    <text evidence="2">The sequence shown here is derived from an EMBL/GenBank/DDBJ whole genome shotgun (WGS) entry which is preliminary data.</text>
</comment>
<proteinExistence type="predicted"/>
<feature type="transmembrane region" description="Helical" evidence="1">
    <location>
        <begin position="49"/>
        <end position="67"/>
    </location>
</feature>
<dbReference type="Proteomes" id="UP000322139">
    <property type="component" value="Unassembled WGS sequence"/>
</dbReference>
<evidence type="ECO:0000256" key="1">
    <source>
        <dbReference type="SAM" id="Phobius"/>
    </source>
</evidence>
<dbReference type="RefSeq" id="WP_148973025.1">
    <property type="nucleotide sequence ID" value="NZ_VTER01000001.1"/>
</dbReference>
<keyword evidence="1" id="KW-0472">Membrane</keyword>